<dbReference type="HOGENOM" id="CLU_606226_0_0_1"/>
<feature type="region of interest" description="Disordered" evidence="1">
    <location>
        <begin position="24"/>
        <end position="44"/>
    </location>
</feature>
<evidence type="ECO:0000313" key="5">
    <source>
        <dbReference type="Proteomes" id="UP000009168"/>
    </source>
</evidence>
<keyword evidence="3" id="KW-0732">Signal</keyword>
<dbReference type="EMBL" id="GG662840">
    <property type="protein sequence ID" value="EAR88596.1"/>
    <property type="molecule type" value="Genomic_DNA"/>
</dbReference>
<dbReference type="AlphaFoldDB" id="Q22T42"/>
<dbReference type="InParanoid" id="Q22T42"/>
<protein>
    <submittedName>
        <fullName evidence="4">Transmembrane protein, putative</fullName>
    </submittedName>
</protein>
<feature type="transmembrane region" description="Helical" evidence="2">
    <location>
        <begin position="352"/>
        <end position="373"/>
    </location>
</feature>
<dbReference type="RefSeq" id="XP_001008841.1">
    <property type="nucleotide sequence ID" value="XM_001008841.1"/>
</dbReference>
<proteinExistence type="predicted"/>
<evidence type="ECO:0000313" key="4">
    <source>
        <dbReference type="EMBL" id="EAR88596.1"/>
    </source>
</evidence>
<feature type="region of interest" description="Disordered" evidence="1">
    <location>
        <begin position="184"/>
        <end position="212"/>
    </location>
</feature>
<feature type="transmembrane region" description="Helical" evidence="2">
    <location>
        <begin position="310"/>
        <end position="332"/>
    </location>
</feature>
<feature type="chain" id="PRO_5004201049" evidence="3">
    <location>
        <begin position="23"/>
        <end position="436"/>
    </location>
</feature>
<feature type="signal peptide" evidence="3">
    <location>
        <begin position="1"/>
        <end position="22"/>
    </location>
</feature>
<evidence type="ECO:0000256" key="2">
    <source>
        <dbReference type="SAM" id="Phobius"/>
    </source>
</evidence>
<dbReference type="GeneID" id="7844311"/>
<dbReference type="KEGG" id="tet:TTHERM_00185700"/>
<keyword evidence="5" id="KW-1185">Reference proteome</keyword>
<keyword evidence="2 4" id="KW-0812">Transmembrane</keyword>
<feature type="transmembrane region" description="Helical" evidence="2">
    <location>
        <begin position="276"/>
        <end position="295"/>
    </location>
</feature>
<keyword evidence="2" id="KW-0472">Membrane</keyword>
<feature type="transmembrane region" description="Helical" evidence="2">
    <location>
        <begin position="379"/>
        <end position="398"/>
    </location>
</feature>
<feature type="compositionally biased region" description="Low complexity" evidence="1">
    <location>
        <begin position="202"/>
        <end position="212"/>
    </location>
</feature>
<gene>
    <name evidence="4" type="ORF">TTHERM_00185700</name>
</gene>
<evidence type="ECO:0000256" key="3">
    <source>
        <dbReference type="SAM" id="SignalP"/>
    </source>
</evidence>
<name>Q22T42_TETTS</name>
<organism evidence="4 5">
    <name type="scientific">Tetrahymena thermophila (strain SB210)</name>
    <dbReference type="NCBI Taxonomy" id="312017"/>
    <lineage>
        <taxon>Eukaryota</taxon>
        <taxon>Sar</taxon>
        <taxon>Alveolata</taxon>
        <taxon>Ciliophora</taxon>
        <taxon>Intramacronucleata</taxon>
        <taxon>Oligohymenophorea</taxon>
        <taxon>Hymenostomatida</taxon>
        <taxon>Tetrahymenina</taxon>
        <taxon>Tetrahymenidae</taxon>
        <taxon>Tetrahymena</taxon>
    </lineage>
</organism>
<sequence>MKQSKYLLILLVLSIIITLSQAQNGPNGQHQPNPQDGQGRGDPKNNRCNPHACEICLIQNGPDNLCLVCKEGYDFHRSTFSCSRREDFDDRGDGFSLAFGIINIIFLVVLYFGWMIISRKNMQRFINSNNLQHQQNNQQGVQLQENDFEAQIIKIGAPSEFDTRSKKSSTVEPVQLDEKDMKMKFSQKSPTQNPVFDVDKQSNNNSGNENNNFAMGYPVNQQQGDFIPQFQPQTQNQQQQNSSRLFITSDLNGYWLTQAGRFSFKNFNNFHRIKHVVINLLILQRIFSSMFRMALGRGADDDSSLQKQLLFVGFLVCILIYWLASFIPPIIIKIFSYCMCLKSDPNGRCSSIFIGVLFYVAAIIMTVLTSDVIFKMTGFEAQVFILVCISAWLITFFFDKKSIEFAKRHRGGFMEKLIKFRKIDFSLGEQNQPGVV</sequence>
<feature type="transmembrane region" description="Helical" evidence="2">
    <location>
        <begin position="95"/>
        <end position="117"/>
    </location>
</feature>
<dbReference type="Proteomes" id="UP000009168">
    <property type="component" value="Unassembled WGS sequence"/>
</dbReference>
<keyword evidence="2" id="KW-1133">Transmembrane helix</keyword>
<evidence type="ECO:0000256" key="1">
    <source>
        <dbReference type="SAM" id="MobiDB-lite"/>
    </source>
</evidence>
<reference evidence="5" key="1">
    <citation type="journal article" date="2006" name="PLoS Biol.">
        <title>Macronuclear genome sequence of the ciliate Tetrahymena thermophila, a model eukaryote.</title>
        <authorList>
            <person name="Eisen J.A."/>
            <person name="Coyne R.S."/>
            <person name="Wu M."/>
            <person name="Wu D."/>
            <person name="Thiagarajan M."/>
            <person name="Wortman J.R."/>
            <person name="Badger J.H."/>
            <person name="Ren Q."/>
            <person name="Amedeo P."/>
            <person name="Jones K.M."/>
            <person name="Tallon L.J."/>
            <person name="Delcher A.L."/>
            <person name="Salzberg S.L."/>
            <person name="Silva J.C."/>
            <person name="Haas B.J."/>
            <person name="Majoros W.H."/>
            <person name="Farzad M."/>
            <person name="Carlton J.M."/>
            <person name="Smith R.K. Jr."/>
            <person name="Garg J."/>
            <person name="Pearlman R.E."/>
            <person name="Karrer K.M."/>
            <person name="Sun L."/>
            <person name="Manning G."/>
            <person name="Elde N.C."/>
            <person name="Turkewitz A.P."/>
            <person name="Asai D.J."/>
            <person name="Wilkes D.E."/>
            <person name="Wang Y."/>
            <person name="Cai H."/>
            <person name="Collins K."/>
            <person name="Stewart B.A."/>
            <person name="Lee S.R."/>
            <person name="Wilamowska K."/>
            <person name="Weinberg Z."/>
            <person name="Ruzzo W.L."/>
            <person name="Wloga D."/>
            <person name="Gaertig J."/>
            <person name="Frankel J."/>
            <person name="Tsao C.-C."/>
            <person name="Gorovsky M.A."/>
            <person name="Keeling P.J."/>
            <person name="Waller R.F."/>
            <person name="Patron N.J."/>
            <person name="Cherry J.M."/>
            <person name="Stover N.A."/>
            <person name="Krieger C.J."/>
            <person name="del Toro C."/>
            <person name="Ryder H.F."/>
            <person name="Williamson S.C."/>
            <person name="Barbeau R.A."/>
            <person name="Hamilton E.P."/>
            <person name="Orias E."/>
        </authorList>
    </citation>
    <scope>NUCLEOTIDE SEQUENCE [LARGE SCALE GENOMIC DNA]</scope>
    <source>
        <strain evidence="5">SB210</strain>
    </source>
</reference>
<feature type="compositionally biased region" description="Polar residues" evidence="1">
    <location>
        <begin position="24"/>
        <end position="36"/>
    </location>
</feature>
<accession>Q22T42</accession>